<dbReference type="GeneID" id="31002059"/>
<dbReference type="PANTHER" id="PTHR38123">
    <property type="entry name" value="CELL WALL SERINE-THREONINE-RICH GALACTOMANNOPROTEIN MP1 (AFU_ORTHOLOGUE AFUA_4G03240)"/>
    <property type="match status" value="1"/>
</dbReference>
<dbReference type="AlphaFoldDB" id="A0A225AV97"/>
<dbReference type="Pfam" id="PF12296">
    <property type="entry name" value="HsbA"/>
    <property type="match status" value="1"/>
</dbReference>
<proteinExistence type="predicted"/>
<reference evidence="1 2" key="1">
    <citation type="submission" date="2015-06" db="EMBL/GenBank/DDBJ databases">
        <title>Talaromyces atroroseus IBT 11181 draft genome.</title>
        <authorList>
            <person name="Rasmussen K.B."/>
            <person name="Rasmussen S."/>
            <person name="Petersen B."/>
            <person name="Sicheritz-Ponten T."/>
            <person name="Mortensen U.H."/>
            <person name="Thrane U."/>
        </authorList>
    </citation>
    <scope>NUCLEOTIDE SEQUENCE [LARGE SCALE GENOMIC DNA]</scope>
    <source>
        <strain evidence="1 2">IBT 11181</strain>
    </source>
</reference>
<dbReference type="RefSeq" id="XP_020122415.1">
    <property type="nucleotide sequence ID" value="XM_020264331.1"/>
</dbReference>
<dbReference type="Gene3D" id="1.20.1280.140">
    <property type="match status" value="1"/>
</dbReference>
<dbReference type="GO" id="GO:0005576">
    <property type="term" value="C:extracellular region"/>
    <property type="evidence" value="ECO:0007669"/>
    <property type="project" value="TreeGrafter"/>
</dbReference>
<dbReference type="EMBL" id="LFMY01000003">
    <property type="protein sequence ID" value="OKL62294.1"/>
    <property type="molecule type" value="Genomic_DNA"/>
</dbReference>
<dbReference type="Proteomes" id="UP000214365">
    <property type="component" value="Unassembled WGS sequence"/>
</dbReference>
<dbReference type="PANTHER" id="PTHR38123:SF1">
    <property type="entry name" value="HYDROPHOBIC SURFACE BINDING PROTEIN"/>
    <property type="match status" value="1"/>
</dbReference>
<dbReference type="OrthoDB" id="3485059at2759"/>
<evidence type="ECO:0000313" key="2">
    <source>
        <dbReference type="Proteomes" id="UP000214365"/>
    </source>
</evidence>
<keyword evidence="2" id="KW-1185">Reference proteome</keyword>
<accession>A0A225AV97</accession>
<comment type="caution">
    <text evidence="1">The sequence shown here is derived from an EMBL/GenBank/DDBJ whole genome shotgun (WGS) entry which is preliminary data.</text>
</comment>
<protein>
    <submittedName>
        <fullName evidence="1">Uncharacterized protein</fullName>
    </submittedName>
</protein>
<dbReference type="InterPro" id="IPR021054">
    <property type="entry name" value="Cell_wall_mannoprotein_1"/>
</dbReference>
<evidence type="ECO:0000313" key="1">
    <source>
        <dbReference type="EMBL" id="OKL62294.1"/>
    </source>
</evidence>
<organism evidence="1 2">
    <name type="scientific">Talaromyces atroroseus</name>
    <dbReference type="NCBI Taxonomy" id="1441469"/>
    <lineage>
        <taxon>Eukaryota</taxon>
        <taxon>Fungi</taxon>
        <taxon>Dikarya</taxon>
        <taxon>Ascomycota</taxon>
        <taxon>Pezizomycotina</taxon>
        <taxon>Eurotiomycetes</taxon>
        <taxon>Eurotiomycetidae</taxon>
        <taxon>Eurotiales</taxon>
        <taxon>Trichocomaceae</taxon>
        <taxon>Talaromyces</taxon>
        <taxon>Talaromyces sect. Trachyspermi</taxon>
    </lineage>
</organism>
<name>A0A225AV97_TALAT</name>
<gene>
    <name evidence="1" type="ORF">UA08_02304</name>
</gene>
<sequence>MSKTMFCSDDSTTKEVDLKRSVLTDLETVSNDISKLDSDITGWDGSLLTALPLLSDVSTLESDIKTATTDTEASSAFDDSDSASVTSEVESLQTLIATTLSDLVDKESEVAAIGFTSTVQSNLKTLESLANDLLIALEAKVTSTDATTVKTAATGIDSSFASAISAY</sequence>